<sequence>MKATVVGLVTPHVLKLIDIAKQAESGMNVDWHLRDAVARTLDDLGEQFNKRELLAAYIHGLQVAASDAPPTRRVYIGKLREAAALAANDPRARE</sequence>
<protein>
    <submittedName>
        <fullName evidence="1">Uncharacterized protein</fullName>
    </submittedName>
</protein>
<reference evidence="2" key="1">
    <citation type="submission" date="2016-11" db="EMBL/GenBank/DDBJ databases">
        <authorList>
            <person name="Varghese N."/>
            <person name="Submissions S."/>
        </authorList>
    </citation>
    <scope>NUCLEOTIDE SEQUENCE [LARGE SCALE GENOMIC DNA]</scope>
    <source>
        <strain evidence="2">DSM 14834</strain>
    </source>
</reference>
<gene>
    <name evidence="1" type="ORF">SAMN02745204_01243</name>
</gene>
<organism evidence="1 2">
    <name type="scientific">Thermomonas hydrothermalis</name>
    <dbReference type="NCBI Taxonomy" id="213588"/>
    <lineage>
        <taxon>Bacteria</taxon>
        <taxon>Pseudomonadati</taxon>
        <taxon>Pseudomonadota</taxon>
        <taxon>Gammaproteobacteria</taxon>
        <taxon>Lysobacterales</taxon>
        <taxon>Lysobacteraceae</taxon>
        <taxon>Thermomonas</taxon>
    </lineage>
</organism>
<dbReference type="RefSeq" id="WP_072755747.1">
    <property type="nucleotide sequence ID" value="NZ_FQUK01000017.1"/>
</dbReference>
<dbReference type="AlphaFoldDB" id="A0A1M4WSL7"/>
<dbReference type="OrthoDB" id="6025318at2"/>
<name>A0A1M4WSL7_9GAMM</name>
<proteinExistence type="predicted"/>
<evidence type="ECO:0000313" key="1">
    <source>
        <dbReference type="EMBL" id="SHE84214.1"/>
    </source>
</evidence>
<accession>A0A1M4WSL7</accession>
<dbReference type="STRING" id="213588.SAMN02745204_01243"/>
<dbReference type="Proteomes" id="UP000242857">
    <property type="component" value="Unassembled WGS sequence"/>
</dbReference>
<evidence type="ECO:0000313" key="2">
    <source>
        <dbReference type="Proteomes" id="UP000242857"/>
    </source>
</evidence>
<keyword evidence="2" id="KW-1185">Reference proteome</keyword>
<dbReference type="EMBL" id="FQUK01000017">
    <property type="protein sequence ID" value="SHE84214.1"/>
    <property type="molecule type" value="Genomic_DNA"/>
</dbReference>